<proteinExistence type="predicted"/>
<name>A0AAV7HI96_DENCH</name>
<protein>
    <submittedName>
        <fullName evidence="2">Uncharacterized protein</fullName>
    </submittedName>
</protein>
<gene>
    <name evidence="2" type="ORF">IEQ34_004386</name>
</gene>
<organism evidence="2 3">
    <name type="scientific">Dendrobium chrysotoxum</name>
    <name type="common">Orchid</name>
    <dbReference type="NCBI Taxonomy" id="161865"/>
    <lineage>
        <taxon>Eukaryota</taxon>
        <taxon>Viridiplantae</taxon>
        <taxon>Streptophyta</taxon>
        <taxon>Embryophyta</taxon>
        <taxon>Tracheophyta</taxon>
        <taxon>Spermatophyta</taxon>
        <taxon>Magnoliopsida</taxon>
        <taxon>Liliopsida</taxon>
        <taxon>Asparagales</taxon>
        <taxon>Orchidaceae</taxon>
        <taxon>Epidendroideae</taxon>
        <taxon>Malaxideae</taxon>
        <taxon>Dendrobiinae</taxon>
        <taxon>Dendrobium</taxon>
    </lineage>
</organism>
<dbReference type="AlphaFoldDB" id="A0AAV7HI96"/>
<accession>A0AAV7HI96</accession>
<dbReference type="EMBL" id="JAGFBR010000005">
    <property type="protein sequence ID" value="KAH0467148.1"/>
    <property type="molecule type" value="Genomic_DNA"/>
</dbReference>
<sequence>MDSTKIPWFHHPKPSWSLVYLVRGGSRPNLTEGSLSAAMGCVVQGDHVNLGPNFGSLPETPLFRRKSKRLAFPLSLLERFRGVSQYRSCGQIGGIGDSWRIEFAGRKDVEEAWTLWLLAIGESARRGMKRRAAASLSQRTKVDGTPAMRMVIRDQPVTKTRLMEVMPSLAKIRDFLRQKKQMIGGSLFSRAKEAIYRRGLSRGGSSRGESSRETETPSTQVHLDSQ</sequence>
<feature type="region of interest" description="Disordered" evidence="1">
    <location>
        <begin position="199"/>
        <end position="226"/>
    </location>
</feature>
<comment type="caution">
    <text evidence="2">The sequence shown here is derived from an EMBL/GenBank/DDBJ whole genome shotgun (WGS) entry which is preliminary data.</text>
</comment>
<evidence type="ECO:0000256" key="1">
    <source>
        <dbReference type="SAM" id="MobiDB-lite"/>
    </source>
</evidence>
<evidence type="ECO:0000313" key="3">
    <source>
        <dbReference type="Proteomes" id="UP000775213"/>
    </source>
</evidence>
<evidence type="ECO:0000313" key="2">
    <source>
        <dbReference type="EMBL" id="KAH0467148.1"/>
    </source>
</evidence>
<keyword evidence="3" id="KW-1185">Reference proteome</keyword>
<reference evidence="2 3" key="1">
    <citation type="journal article" date="2021" name="Hortic Res">
        <title>Chromosome-scale assembly of the Dendrobium chrysotoxum genome enhances the understanding of orchid evolution.</title>
        <authorList>
            <person name="Zhang Y."/>
            <person name="Zhang G.Q."/>
            <person name="Zhang D."/>
            <person name="Liu X.D."/>
            <person name="Xu X.Y."/>
            <person name="Sun W.H."/>
            <person name="Yu X."/>
            <person name="Zhu X."/>
            <person name="Wang Z.W."/>
            <person name="Zhao X."/>
            <person name="Zhong W.Y."/>
            <person name="Chen H."/>
            <person name="Yin W.L."/>
            <person name="Huang T."/>
            <person name="Niu S.C."/>
            <person name="Liu Z.J."/>
        </authorList>
    </citation>
    <scope>NUCLEOTIDE SEQUENCE [LARGE SCALE GENOMIC DNA]</scope>
    <source>
        <strain evidence="2">Lindl</strain>
    </source>
</reference>
<dbReference type="Proteomes" id="UP000775213">
    <property type="component" value="Unassembled WGS sequence"/>
</dbReference>